<dbReference type="AlphaFoldDB" id="A0AA88YA00"/>
<evidence type="ECO:0000313" key="4">
    <source>
        <dbReference type="EMBL" id="KAK3100988.1"/>
    </source>
</evidence>
<accession>A0AA88YA00</accession>
<sequence length="737" mass="83135">MTTSTTTLPKISPIGTPKATPMSTPVPKMPRAVSMYGAYPPRELSSSMSLIRVPQRINPLAPPPPKRRINDSWETTEQHYHNDKRRILMQTREHQRYHSAWSKPFYGSPAEKEQYRRHFREVLKQQMEDRDVSKKLHVVEKSLESKQSIAYDNDCKRKDFESYVKKHRYLENFRDMNKDLMEKKWAENQNTKFLDDRLDRERLRYNPINWISTVQYVESYTHMASSDGQNKDLLRNPSIRPPAIKDFEKINKDLGLRLTDQELQFLVEYHKETTESYERVNELLEDPLPVKYPRTSGHRETENPAWYWRCDIKGAPSGVLAGKTVAIKDNIAVAGIPMMNGSKMLEGYTPEFDATIVTRILDAGGHIMGKATCEDMCISGSSWISCSGLVPNPYDPTRTAGGSSSGSASLVAHNVVDMAIGGDQAGSIRIPACWCGIVGLKPSFGLVPYTGICPIEIGLDHIGPMARTVTDCARLLEAIAGYDEGRDARQHPAMAIPKYSVEVEGDVSKKVVGILKEGFKDVQGGYAKVVKEATERFKECGVAVKEVSMPLHDDGINIWTPIAHQGLFQTMVQGNGGGYNWKGIHARSMQEFLAARRNLRPGDQSIVCKSIELFSEYMNRHYQNKFYSKAQNLRWKLSREYDKLLKECDVLVMPTLTGLPFKLPTKDDSLAVVFEKTLPMIKNTAPFNITGHPAITINAGFCDGLPCGMMIVGRMFDDLTVLQVARTFEKLPKEQKA</sequence>
<dbReference type="Pfam" id="PF01425">
    <property type="entry name" value="Amidase"/>
    <property type="match status" value="1"/>
</dbReference>
<name>A0AA88YA00_PINIB</name>
<evidence type="ECO:0000313" key="5">
    <source>
        <dbReference type="Proteomes" id="UP001186944"/>
    </source>
</evidence>
<dbReference type="Proteomes" id="UP001186944">
    <property type="component" value="Unassembled WGS sequence"/>
</dbReference>
<dbReference type="Gene3D" id="3.90.1300.10">
    <property type="entry name" value="Amidase signature (AS) domain"/>
    <property type="match status" value="1"/>
</dbReference>
<reference evidence="4" key="1">
    <citation type="submission" date="2019-08" db="EMBL/GenBank/DDBJ databases">
        <title>The improved chromosome-level genome for the pearl oyster Pinctada fucata martensii using PacBio sequencing and Hi-C.</title>
        <authorList>
            <person name="Zheng Z."/>
        </authorList>
    </citation>
    <scope>NUCLEOTIDE SEQUENCE</scope>
    <source>
        <strain evidence="4">ZZ-2019</strain>
        <tissue evidence="4">Adductor muscle</tissue>
    </source>
</reference>
<dbReference type="GO" id="GO:0003824">
    <property type="term" value="F:catalytic activity"/>
    <property type="evidence" value="ECO:0007669"/>
    <property type="project" value="InterPro"/>
</dbReference>
<dbReference type="InterPro" id="IPR023631">
    <property type="entry name" value="Amidase_dom"/>
</dbReference>
<organism evidence="4 5">
    <name type="scientific">Pinctada imbricata</name>
    <name type="common">Atlantic pearl-oyster</name>
    <name type="synonym">Pinctada martensii</name>
    <dbReference type="NCBI Taxonomy" id="66713"/>
    <lineage>
        <taxon>Eukaryota</taxon>
        <taxon>Metazoa</taxon>
        <taxon>Spiralia</taxon>
        <taxon>Lophotrochozoa</taxon>
        <taxon>Mollusca</taxon>
        <taxon>Bivalvia</taxon>
        <taxon>Autobranchia</taxon>
        <taxon>Pteriomorphia</taxon>
        <taxon>Pterioida</taxon>
        <taxon>Pterioidea</taxon>
        <taxon>Pteriidae</taxon>
        <taxon>Pinctada</taxon>
    </lineage>
</organism>
<feature type="domain" description="Amidase" evidence="3">
    <location>
        <begin position="313"/>
        <end position="722"/>
    </location>
</feature>
<dbReference type="InterPro" id="IPR036928">
    <property type="entry name" value="AS_sf"/>
</dbReference>
<keyword evidence="5" id="KW-1185">Reference proteome</keyword>
<dbReference type="PANTHER" id="PTHR11895:SF170">
    <property type="entry name" value="AMIDASE"/>
    <property type="match status" value="1"/>
</dbReference>
<dbReference type="InterPro" id="IPR020556">
    <property type="entry name" value="Amidase_CS"/>
</dbReference>
<comment type="similarity">
    <text evidence="1">Belongs to the amidase family.</text>
</comment>
<comment type="caution">
    <text evidence="4">The sequence shown here is derived from an EMBL/GenBank/DDBJ whole genome shotgun (WGS) entry which is preliminary data.</text>
</comment>
<evidence type="ECO:0000259" key="3">
    <source>
        <dbReference type="Pfam" id="PF01425"/>
    </source>
</evidence>
<dbReference type="InterPro" id="IPR000120">
    <property type="entry name" value="Amidase"/>
</dbReference>
<dbReference type="PANTHER" id="PTHR11895">
    <property type="entry name" value="TRANSAMIDASE"/>
    <property type="match status" value="1"/>
</dbReference>
<evidence type="ECO:0000256" key="2">
    <source>
        <dbReference type="SAM" id="MobiDB-lite"/>
    </source>
</evidence>
<dbReference type="EMBL" id="VSWD01000005">
    <property type="protein sequence ID" value="KAK3100988.1"/>
    <property type="molecule type" value="Genomic_DNA"/>
</dbReference>
<dbReference type="SUPFAM" id="SSF75304">
    <property type="entry name" value="Amidase signature (AS) enzymes"/>
    <property type="match status" value="1"/>
</dbReference>
<feature type="region of interest" description="Disordered" evidence="2">
    <location>
        <begin position="1"/>
        <end position="26"/>
    </location>
</feature>
<dbReference type="NCBIfam" id="NF005565">
    <property type="entry name" value="PRK07235.1"/>
    <property type="match status" value="1"/>
</dbReference>
<gene>
    <name evidence="4" type="ORF">FSP39_000032</name>
</gene>
<evidence type="ECO:0000256" key="1">
    <source>
        <dbReference type="ARBA" id="ARBA00009199"/>
    </source>
</evidence>
<protein>
    <recommendedName>
        <fullName evidence="3">Amidase domain-containing protein</fullName>
    </recommendedName>
</protein>
<proteinExistence type="inferred from homology"/>
<dbReference type="PROSITE" id="PS00571">
    <property type="entry name" value="AMIDASES"/>
    <property type="match status" value="1"/>
</dbReference>